<dbReference type="GO" id="GO:0015562">
    <property type="term" value="F:efflux transmembrane transporter activity"/>
    <property type="evidence" value="ECO:0007669"/>
    <property type="project" value="TreeGrafter"/>
</dbReference>
<evidence type="ECO:0000256" key="1">
    <source>
        <dbReference type="SAM" id="Coils"/>
    </source>
</evidence>
<feature type="region of interest" description="Disordered" evidence="2">
    <location>
        <begin position="165"/>
        <end position="187"/>
    </location>
</feature>
<dbReference type="Gene3D" id="2.40.420.20">
    <property type="match status" value="1"/>
</dbReference>
<dbReference type="STRING" id="1123272.SAMN02745824_1886"/>
<dbReference type="SUPFAM" id="SSF111369">
    <property type="entry name" value="HlyD-like secretion proteins"/>
    <property type="match status" value="1"/>
</dbReference>
<dbReference type="RefSeq" id="WP_074204741.1">
    <property type="nucleotide sequence ID" value="NZ_FSQW01000001.1"/>
</dbReference>
<dbReference type="PANTHER" id="PTHR30469:SF12">
    <property type="entry name" value="MULTIDRUG RESISTANCE PROTEIN MDTA"/>
    <property type="match status" value="1"/>
</dbReference>
<dbReference type="PANTHER" id="PTHR30469">
    <property type="entry name" value="MULTIDRUG RESISTANCE PROTEIN MDTA"/>
    <property type="match status" value="1"/>
</dbReference>
<evidence type="ECO:0000313" key="5">
    <source>
        <dbReference type="EMBL" id="SIN69614.1"/>
    </source>
</evidence>
<accession>A0A1N6DG31</accession>
<feature type="transmembrane region" description="Helical" evidence="3">
    <location>
        <begin position="7"/>
        <end position="25"/>
    </location>
</feature>
<keyword evidence="3" id="KW-0812">Transmembrane</keyword>
<keyword evidence="3" id="KW-0472">Membrane</keyword>
<evidence type="ECO:0000313" key="6">
    <source>
        <dbReference type="Proteomes" id="UP000185192"/>
    </source>
</evidence>
<name>A0A1N6DG31_9SPHN</name>
<dbReference type="EMBL" id="FSQW01000001">
    <property type="protein sequence ID" value="SIN69614.1"/>
    <property type="molecule type" value="Genomic_DNA"/>
</dbReference>
<proteinExistence type="predicted"/>
<feature type="compositionally biased region" description="Low complexity" evidence="2">
    <location>
        <begin position="448"/>
        <end position="462"/>
    </location>
</feature>
<feature type="domain" description="Multidrug resistance protein MdtA-like barrel-sandwich hybrid" evidence="4">
    <location>
        <begin position="66"/>
        <end position="245"/>
    </location>
</feature>
<reference evidence="6" key="1">
    <citation type="submission" date="2016-11" db="EMBL/GenBank/DDBJ databases">
        <authorList>
            <person name="Varghese N."/>
            <person name="Submissions S."/>
        </authorList>
    </citation>
    <scope>NUCLEOTIDE SEQUENCE [LARGE SCALE GENOMIC DNA]</scope>
    <source>
        <strain evidence="6">DSM 22363</strain>
    </source>
</reference>
<evidence type="ECO:0000256" key="3">
    <source>
        <dbReference type="SAM" id="Phobius"/>
    </source>
</evidence>
<keyword evidence="1" id="KW-0175">Coiled coil</keyword>
<sequence>MYRQRVIGGLILLGAILIAALLYLFRSTPEGKPPEELVPLVQVAPIEIRSGNLMVSGSGTVRARDEVTLAAEVAGKLVYVNPRLREGQSVAKGTVLFRIDDSDYRNAVQTAQADVASQNVALLQAQEEVTLAKEELARFAERSADSTAYAGVDDNDFAARILPPAELAGGPETGQTRPQTPNGLATREPQLQSARAGLRRARAQLSNAQIALQRTTVRAPFSGVVRSENIAVGSYVAPGQSLGQMVGTSQLEASIPLSEKDAALIPALWRQGGGAPIEASVFSTYGGTRYRWQAFVDRASSVLNPQTRTIDVFLRVPNPLRGGAPAADQKDGEPETTAASAPPLFVGTFVEAEITGKALDAYAVLPLSALRPGNKVWLVRDGKLRIVDVDLLQRTDSQVLVSTRGLGSSPIAVVGALKAATDGQKVRIADARKPSAKQGPDKAEPKPSAAGNASGKKASTTP</sequence>
<feature type="compositionally biased region" description="Basic and acidic residues" evidence="2">
    <location>
        <begin position="424"/>
        <end position="445"/>
    </location>
</feature>
<feature type="region of interest" description="Disordered" evidence="2">
    <location>
        <begin position="424"/>
        <end position="462"/>
    </location>
</feature>
<keyword evidence="6" id="KW-1185">Reference proteome</keyword>
<dbReference type="Gene3D" id="1.10.287.470">
    <property type="entry name" value="Helix hairpin bin"/>
    <property type="match status" value="2"/>
</dbReference>
<feature type="coiled-coil region" evidence="1">
    <location>
        <begin position="191"/>
        <end position="218"/>
    </location>
</feature>
<dbReference type="Proteomes" id="UP000185192">
    <property type="component" value="Unassembled WGS sequence"/>
</dbReference>
<dbReference type="GO" id="GO:1990281">
    <property type="term" value="C:efflux pump complex"/>
    <property type="evidence" value="ECO:0007669"/>
    <property type="project" value="TreeGrafter"/>
</dbReference>
<keyword evidence="3" id="KW-1133">Transmembrane helix</keyword>
<dbReference type="Gene3D" id="2.40.50.100">
    <property type="match status" value="2"/>
</dbReference>
<protein>
    <submittedName>
        <fullName evidence="5">Biotin-lipoyl like</fullName>
    </submittedName>
</protein>
<organism evidence="5 6">
    <name type="scientific">Parasphingorhabdus marina DSM 22363</name>
    <dbReference type="NCBI Taxonomy" id="1123272"/>
    <lineage>
        <taxon>Bacteria</taxon>
        <taxon>Pseudomonadati</taxon>
        <taxon>Pseudomonadota</taxon>
        <taxon>Alphaproteobacteria</taxon>
        <taxon>Sphingomonadales</taxon>
        <taxon>Sphingomonadaceae</taxon>
        <taxon>Parasphingorhabdus</taxon>
    </lineage>
</organism>
<feature type="compositionally biased region" description="Polar residues" evidence="2">
    <location>
        <begin position="173"/>
        <end position="183"/>
    </location>
</feature>
<gene>
    <name evidence="5" type="ORF">SAMN02745824_1886</name>
</gene>
<evidence type="ECO:0000256" key="2">
    <source>
        <dbReference type="SAM" id="MobiDB-lite"/>
    </source>
</evidence>
<dbReference type="Pfam" id="PF25917">
    <property type="entry name" value="BSH_RND"/>
    <property type="match status" value="1"/>
</dbReference>
<dbReference type="AlphaFoldDB" id="A0A1N6DG31"/>
<evidence type="ECO:0000259" key="4">
    <source>
        <dbReference type="Pfam" id="PF25917"/>
    </source>
</evidence>
<dbReference type="InterPro" id="IPR058625">
    <property type="entry name" value="MdtA-like_BSH"/>
</dbReference>
<dbReference type="Gene3D" id="2.40.30.170">
    <property type="match status" value="1"/>
</dbReference>